<reference evidence="10 11" key="1">
    <citation type="submission" date="2020-08" db="EMBL/GenBank/DDBJ databases">
        <title>Genomic Encyclopedia of Type Strains, Phase IV (KMG-IV): sequencing the most valuable type-strain genomes for metagenomic binning, comparative biology and taxonomic classification.</title>
        <authorList>
            <person name="Goeker M."/>
        </authorList>
    </citation>
    <scope>NUCLEOTIDE SEQUENCE [LARGE SCALE GENOMIC DNA]</scope>
    <source>
        <strain evidence="10 11">DSM 105481</strain>
    </source>
</reference>
<protein>
    <submittedName>
        <fullName evidence="10">Methyl-accepting chemotaxis protein</fullName>
    </submittedName>
</protein>
<keyword evidence="11" id="KW-1185">Reference proteome</keyword>
<dbReference type="PANTHER" id="PTHR32089">
    <property type="entry name" value="METHYL-ACCEPTING CHEMOTAXIS PROTEIN MCPB"/>
    <property type="match status" value="1"/>
</dbReference>
<keyword evidence="7" id="KW-1133">Transmembrane helix</keyword>
<proteinExistence type="inferred from homology"/>
<keyword evidence="4 6" id="KW-0807">Transducer</keyword>
<comment type="subcellular location">
    <subcellularLocation>
        <location evidence="1">Cell membrane</location>
    </subcellularLocation>
</comment>
<feature type="domain" description="Methyl-accepting transducer" evidence="8">
    <location>
        <begin position="131"/>
        <end position="367"/>
    </location>
</feature>
<evidence type="ECO:0000259" key="8">
    <source>
        <dbReference type="PROSITE" id="PS50111"/>
    </source>
</evidence>
<keyword evidence="7" id="KW-0812">Transmembrane</keyword>
<comment type="similarity">
    <text evidence="5">Belongs to the methyl-accepting chemotaxis (MCP) protein family.</text>
</comment>
<dbReference type="CDD" id="cd11386">
    <property type="entry name" value="MCP_signal"/>
    <property type="match status" value="1"/>
</dbReference>
<dbReference type="EMBL" id="JACJHX010000005">
    <property type="protein sequence ID" value="MBA9026956.1"/>
    <property type="molecule type" value="Genomic_DNA"/>
</dbReference>
<feature type="transmembrane region" description="Helical" evidence="7">
    <location>
        <begin position="12"/>
        <end position="30"/>
    </location>
</feature>
<keyword evidence="3 7" id="KW-0472">Membrane</keyword>
<gene>
    <name evidence="10" type="ORF">HNP81_002241</name>
</gene>
<evidence type="ECO:0000256" key="6">
    <source>
        <dbReference type="PROSITE-ProRule" id="PRU00284"/>
    </source>
</evidence>
<dbReference type="PROSITE" id="PS50885">
    <property type="entry name" value="HAMP"/>
    <property type="match status" value="1"/>
</dbReference>
<evidence type="ECO:0000256" key="7">
    <source>
        <dbReference type="SAM" id="Phobius"/>
    </source>
</evidence>
<dbReference type="InterPro" id="IPR004089">
    <property type="entry name" value="MCPsignal_dom"/>
</dbReference>
<dbReference type="SUPFAM" id="SSF58104">
    <property type="entry name" value="Methyl-accepting chemotaxis protein (MCP) signaling domain"/>
    <property type="match status" value="1"/>
</dbReference>
<feature type="transmembrane region" description="Helical" evidence="7">
    <location>
        <begin position="36"/>
        <end position="59"/>
    </location>
</feature>
<evidence type="ECO:0000256" key="1">
    <source>
        <dbReference type="ARBA" id="ARBA00004236"/>
    </source>
</evidence>
<dbReference type="PROSITE" id="PS50111">
    <property type="entry name" value="CHEMOTAXIS_TRANSDUC_2"/>
    <property type="match status" value="1"/>
</dbReference>
<evidence type="ECO:0000313" key="10">
    <source>
        <dbReference type="EMBL" id="MBA9026956.1"/>
    </source>
</evidence>
<name>A0ABR6CPJ0_9BACI</name>
<evidence type="ECO:0000256" key="2">
    <source>
        <dbReference type="ARBA" id="ARBA00022475"/>
    </source>
</evidence>
<evidence type="ECO:0000256" key="4">
    <source>
        <dbReference type="ARBA" id="ARBA00023224"/>
    </source>
</evidence>
<organism evidence="10 11">
    <name type="scientific">Peribacillus huizhouensis</name>
    <dbReference type="NCBI Taxonomy" id="1501239"/>
    <lineage>
        <taxon>Bacteria</taxon>
        <taxon>Bacillati</taxon>
        <taxon>Bacillota</taxon>
        <taxon>Bacilli</taxon>
        <taxon>Bacillales</taxon>
        <taxon>Bacillaceae</taxon>
        <taxon>Peribacillus</taxon>
    </lineage>
</organism>
<evidence type="ECO:0000256" key="5">
    <source>
        <dbReference type="ARBA" id="ARBA00029447"/>
    </source>
</evidence>
<dbReference type="PANTHER" id="PTHR32089:SF112">
    <property type="entry name" value="LYSOZYME-LIKE PROTEIN-RELATED"/>
    <property type="match status" value="1"/>
</dbReference>
<dbReference type="Proteomes" id="UP000626697">
    <property type="component" value="Unassembled WGS sequence"/>
</dbReference>
<dbReference type="InterPro" id="IPR003660">
    <property type="entry name" value="HAMP_dom"/>
</dbReference>
<feature type="domain" description="HAMP" evidence="9">
    <location>
        <begin position="60"/>
        <end position="112"/>
    </location>
</feature>
<dbReference type="Gene3D" id="1.10.287.950">
    <property type="entry name" value="Methyl-accepting chemotaxis protein"/>
    <property type="match status" value="1"/>
</dbReference>
<dbReference type="RefSeq" id="WP_182502625.1">
    <property type="nucleotide sequence ID" value="NZ_JACJHX010000005.1"/>
</dbReference>
<evidence type="ECO:0000256" key="3">
    <source>
        <dbReference type="ARBA" id="ARBA00023136"/>
    </source>
</evidence>
<accession>A0ABR6CPJ0</accession>
<sequence length="417" mass="44798">MSRLTYIFRTSLFVIPSSFLIGLAVCQFNSLNGMNFWMTLVGLTIVGGVVGVISSLMNFQRIVVPIGSINHYLEQLANGDIQNRLNPNKVGLFHSVADSINNATDSWRNVLTKVQEASKSMAAYTEDLAQGSEQTNKATVQISDIMKDIAKGAESQVEGMHQASTTIYQMSASLSQVSHNAVTVTESMEETMKKADTGSVTIEVASKQMESIHSNVTELARAVKGLGERSNEIGKISDVITGIAAQTNLLALNAAIEAARAGEHGKGFAVVADEVRNLAEQSGQATKQISEIISHIQKETIEVVETMEAVNHEVGEGIEAMSGAGDSFLKIQESVNFVSEQVEQVSAAIQQMTAGTGIAVSSMDSISNVAAKSASSTQRVLKDSAEQAESIEEISAFAEYLKNQAMELQKMIYTFKL</sequence>
<keyword evidence="2" id="KW-1003">Cell membrane</keyword>
<comment type="caution">
    <text evidence="10">The sequence shown here is derived from an EMBL/GenBank/DDBJ whole genome shotgun (WGS) entry which is preliminary data.</text>
</comment>
<dbReference type="SMART" id="SM00283">
    <property type="entry name" value="MA"/>
    <property type="match status" value="1"/>
</dbReference>
<evidence type="ECO:0000259" key="9">
    <source>
        <dbReference type="PROSITE" id="PS50885"/>
    </source>
</evidence>
<dbReference type="Pfam" id="PF00015">
    <property type="entry name" value="MCPsignal"/>
    <property type="match status" value="1"/>
</dbReference>
<evidence type="ECO:0000313" key="11">
    <source>
        <dbReference type="Proteomes" id="UP000626697"/>
    </source>
</evidence>